<evidence type="ECO:0000313" key="3">
    <source>
        <dbReference type="Proteomes" id="UP001549204"/>
    </source>
</evidence>
<gene>
    <name evidence="2" type="ORF">ABID19_000657</name>
</gene>
<proteinExistence type="predicted"/>
<dbReference type="EMBL" id="JBEPMC010000001">
    <property type="protein sequence ID" value="MET3577642.1"/>
    <property type="molecule type" value="Genomic_DNA"/>
</dbReference>
<name>A0ABV2GHZ4_9HYPH</name>
<evidence type="ECO:0000313" key="2">
    <source>
        <dbReference type="EMBL" id="MET3577642.1"/>
    </source>
</evidence>
<comment type="caution">
    <text evidence="2">The sequence shown here is derived from an EMBL/GenBank/DDBJ whole genome shotgun (WGS) entry which is preliminary data.</text>
</comment>
<sequence>MAPAGVSISPEDARRFAVDLLENYFSGPDAYFPDGSKKPPYSPNLDALNGIYDPDPPRKKNTLVEKLYDLQSRLVDQAQRAYVQSLIGGMIDFREKFGERLEYENEVRPFLNSPVFPDYQGRFPKLQPRMLRPIP</sequence>
<feature type="region of interest" description="Disordered" evidence="1">
    <location>
        <begin position="32"/>
        <end position="56"/>
    </location>
</feature>
<accession>A0ABV2GHZ4</accession>
<keyword evidence="3" id="KW-1185">Reference proteome</keyword>
<organism evidence="2 3">
    <name type="scientific">Mesorhizobium robiniae</name>
    <dbReference type="NCBI Taxonomy" id="559315"/>
    <lineage>
        <taxon>Bacteria</taxon>
        <taxon>Pseudomonadati</taxon>
        <taxon>Pseudomonadota</taxon>
        <taxon>Alphaproteobacteria</taxon>
        <taxon>Hyphomicrobiales</taxon>
        <taxon>Phyllobacteriaceae</taxon>
        <taxon>Mesorhizobium</taxon>
    </lineage>
</organism>
<reference evidence="2 3" key="1">
    <citation type="submission" date="2024-06" db="EMBL/GenBank/DDBJ databases">
        <title>Genomic Encyclopedia of Type Strains, Phase IV (KMG-IV): sequencing the most valuable type-strain genomes for metagenomic binning, comparative biology and taxonomic classification.</title>
        <authorList>
            <person name="Goeker M."/>
        </authorList>
    </citation>
    <scope>NUCLEOTIDE SEQUENCE [LARGE SCALE GENOMIC DNA]</scope>
    <source>
        <strain evidence="2 3">DSM 100022</strain>
    </source>
</reference>
<protein>
    <submittedName>
        <fullName evidence="2">Uncharacterized protein</fullName>
    </submittedName>
</protein>
<evidence type="ECO:0000256" key="1">
    <source>
        <dbReference type="SAM" id="MobiDB-lite"/>
    </source>
</evidence>
<dbReference type="Proteomes" id="UP001549204">
    <property type="component" value="Unassembled WGS sequence"/>
</dbReference>